<organism evidence="2 3">
    <name type="scientific">Asbolus verrucosus</name>
    <name type="common">Desert ironclad beetle</name>
    <dbReference type="NCBI Taxonomy" id="1661398"/>
    <lineage>
        <taxon>Eukaryota</taxon>
        <taxon>Metazoa</taxon>
        <taxon>Ecdysozoa</taxon>
        <taxon>Arthropoda</taxon>
        <taxon>Hexapoda</taxon>
        <taxon>Insecta</taxon>
        <taxon>Pterygota</taxon>
        <taxon>Neoptera</taxon>
        <taxon>Endopterygota</taxon>
        <taxon>Coleoptera</taxon>
        <taxon>Polyphaga</taxon>
        <taxon>Cucujiformia</taxon>
        <taxon>Tenebrionidae</taxon>
        <taxon>Pimeliinae</taxon>
        <taxon>Asbolus</taxon>
    </lineage>
</organism>
<evidence type="ECO:0000313" key="3">
    <source>
        <dbReference type="Proteomes" id="UP000292052"/>
    </source>
</evidence>
<accession>A0A482V6R1</accession>
<dbReference type="InterPro" id="IPR032135">
    <property type="entry name" value="DUF4817"/>
</dbReference>
<protein>
    <recommendedName>
        <fullName evidence="1">DUF4817 domain-containing protein</fullName>
    </recommendedName>
</protein>
<dbReference type="PANTHER" id="PTHR47326">
    <property type="entry name" value="TRANSPOSABLE ELEMENT TC3 TRANSPOSASE-LIKE PROTEIN"/>
    <property type="match status" value="1"/>
</dbReference>
<name>A0A482V6R1_ASBVE</name>
<dbReference type="Pfam" id="PF16087">
    <property type="entry name" value="DUF4817"/>
    <property type="match status" value="1"/>
</dbReference>
<dbReference type="EMBL" id="QDEB01133491">
    <property type="protein sequence ID" value="RZB38817.1"/>
    <property type="molecule type" value="Genomic_DNA"/>
</dbReference>
<feature type="domain" description="DUF4817" evidence="1">
    <location>
        <begin position="1"/>
        <end position="47"/>
    </location>
</feature>
<gene>
    <name evidence="2" type="ORF">BDFB_000275</name>
</gene>
<dbReference type="Proteomes" id="UP000292052">
    <property type="component" value="Unassembled WGS sequence"/>
</dbReference>
<proteinExistence type="predicted"/>
<evidence type="ECO:0000259" key="1">
    <source>
        <dbReference type="Pfam" id="PF16087"/>
    </source>
</evidence>
<dbReference type="OrthoDB" id="6757697at2759"/>
<evidence type="ECO:0000313" key="2">
    <source>
        <dbReference type="EMBL" id="RZB38817.1"/>
    </source>
</evidence>
<dbReference type="PANTHER" id="PTHR47326:SF1">
    <property type="entry name" value="HTH PSQ-TYPE DOMAIN-CONTAINING PROTEIN"/>
    <property type="match status" value="1"/>
</dbReference>
<dbReference type="AlphaFoldDB" id="A0A482V6R1"/>
<reference evidence="2 3" key="1">
    <citation type="submission" date="2017-03" db="EMBL/GenBank/DDBJ databases">
        <title>Genome of the blue death feigning beetle - Asbolus verrucosus.</title>
        <authorList>
            <person name="Rider S.D."/>
        </authorList>
    </citation>
    <scope>NUCLEOTIDE SEQUENCE [LARGE SCALE GENOMIC DNA]</scope>
    <source>
        <strain evidence="2">Butters</strain>
        <tissue evidence="2">Head and leg muscle</tissue>
    </source>
</reference>
<comment type="caution">
    <text evidence="2">The sequence shown here is derived from an EMBL/GenBank/DDBJ whole genome shotgun (WGS) entry which is preliminary data.</text>
</comment>
<sequence length="141" mass="16331">MVLLYGEAGGNVQLARDLWTERFPNRRVPQGRTFISTVQHLRNHGTFNLREHILNRVEKEPGISTGRFAAEVGVPHFIVHRTLREQGLHPYHVKNVQALQLGDPPRRMNYCQWLLEQCRQEPNFFKNVLFTGEAGFTRNGV</sequence>
<keyword evidence="3" id="KW-1185">Reference proteome</keyword>